<proteinExistence type="predicted"/>
<evidence type="ECO:0000259" key="1">
    <source>
        <dbReference type="SMART" id="SM00479"/>
    </source>
</evidence>
<dbReference type="SUPFAM" id="SSF53098">
    <property type="entry name" value="Ribonuclease H-like"/>
    <property type="match status" value="1"/>
</dbReference>
<dbReference type="EMBL" id="OBQD01000003">
    <property type="protein sequence ID" value="SOC37047.1"/>
    <property type="molecule type" value="Genomic_DNA"/>
</dbReference>
<dbReference type="Pfam" id="PF00929">
    <property type="entry name" value="RNase_T"/>
    <property type="match status" value="1"/>
</dbReference>
<gene>
    <name evidence="2" type="ORF">SAMN05892877_103391</name>
</gene>
<name>A0A285U5T6_9HYPH</name>
<organism evidence="2 3">
    <name type="scientific">Rhizobium subbaraonis</name>
    <dbReference type="NCBI Taxonomy" id="908946"/>
    <lineage>
        <taxon>Bacteria</taxon>
        <taxon>Pseudomonadati</taxon>
        <taxon>Pseudomonadota</taxon>
        <taxon>Alphaproteobacteria</taxon>
        <taxon>Hyphomicrobiales</taxon>
        <taxon>Rhizobiaceae</taxon>
        <taxon>Rhizobium/Agrobacterium group</taxon>
        <taxon>Rhizobium</taxon>
    </lineage>
</organism>
<dbReference type="AlphaFoldDB" id="A0A285U5T6"/>
<dbReference type="PANTHER" id="PTHR30231:SF37">
    <property type="entry name" value="EXODEOXYRIBONUCLEASE 10"/>
    <property type="match status" value="1"/>
</dbReference>
<dbReference type="InterPro" id="IPR013520">
    <property type="entry name" value="Ribonucl_H"/>
</dbReference>
<keyword evidence="3" id="KW-1185">Reference proteome</keyword>
<reference evidence="2 3" key="1">
    <citation type="submission" date="2017-08" db="EMBL/GenBank/DDBJ databases">
        <authorList>
            <person name="de Groot N.N."/>
        </authorList>
    </citation>
    <scope>NUCLEOTIDE SEQUENCE [LARGE SCALE GENOMIC DNA]</scope>
    <source>
        <strain evidence="2 3">JC85</strain>
    </source>
</reference>
<dbReference type="GO" id="GO:0003676">
    <property type="term" value="F:nucleic acid binding"/>
    <property type="evidence" value="ECO:0007669"/>
    <property type="project" value="InterPro"/>
</dbReference>
<evidence type="ECO:0000313" key="2">
    <source>
        <dbReference type="EMBL" id="SOC37047.1"/>
    </source>
</evidence>
<dbReference type="SMART" id="SM00479">
    <property type="entry name" value="EXOIII"/>
    <property type="match status" value="1"/>
</dbReference>
<dbReference type="Pfam" id="PF12843">
    <property type="entry name" value="QSregVF_b"/>
    <property type="match status" value="1"/>
</dbReference>
<dbReference type="RefSeq" id="WP_097137417.1">
    <property type="nucleotide sequence ID" value="NZ_OBQD01000003.1"/>
</dbReference>
<evidence type="ECO:0000313" key="3">
    <source>
        <dbReference type="Proteomes" id="UP000219167"/>
    </source>
</evidence>
<feature type="domain" description="Exonuclease" evidence="1">
    <location>
        <begin position="3"/>
        <end position="176"/>
    </location>
</feature>
<dbReference type="GO" id="GO:0005829">
    <property type="term" value="C:cytosol"/>
    <property type="evidence" value="ECO:0007669"/>
    <property type="project" value="TreeGrafter"/>
</dbReference>
<dbReference type="CDD" id="cd06127">
    <property type="entry name" value="DEDDh"/>
    <property type="match status" value="1"/>
</dbReference>
<dbReference type="OrthoDB" id="7822240at2"/>
<protein>
    <submittedName>
        <fullName evidence="2">Exodeoxyribonuclease X</fullName>
    </submittedName>
</protein>
<sequence>MAVVRVFDTETTGLPEEGKPAGLLEVGWTDVVVDDGGAVVTITDPIAHLCNPFVAAPGLEIDPGAAAAHHIEKEDVAGCPTPEVILRQLMAGADVFACHNREFDRQFFTGGEKPMICTLKAAKRIWPTMERHSNQYLRYALKLPVDRYIASLAHRAGPDTHVTAHLLARMIEEGATLPEMIRWADAPVLLVRMPFGKHRGSPVMELPADYLRWLNGTELDRDMRHTLRHIMKQRGLA</sequence>
<accession>A0A285U5T6</accession>
<dbReference type="Proteomes" id="UP000219167">
    <property type="component" value="Unassembled WGS sequence"/>
</dbReference>
<dbReference type="InterPro" id="IPR012337">
    <property type="entry name" value="RNaseH-like_sf"/>
</dbReference>
<dbReference type="GO" id="GO:0008408">
    <property type="term" value="F:3'-5' exonuclease activity"/>
    <property type="evidence" value="ECO:0007669"/>
    <property type="project" value="TreeGrafter"/>
</dbReference>
<dbReference type="PANTHER" id="PTHR30231">
    <property type="entry name" value="DNA POLYMERASE III SUBUNIT EPSILON"/>
    <property type="match status" value="1"/>
</dbReference>
<dbReference type="InterPro" id="IPR036397">
    <property type="entry name" value="RNaseH_sf"/>
</dbReference>
<dbReference type="GO" id="GO:0045004">
    <property type="term" value="P:DNA replication proofreading"/>
    <property type="evidence" value="ECO:0007669"/>
    <property type="project" value="TreeGrafter"/>
</dbReference>
<dbReference type="Gene3D" id="3.30.420.10">
    <property type="entry name" value="Ribonuclease H-like superfamily/Ribonuclease H"/>
    <property type="match status" value="1"/>
</dbReference>
<dbReference type="InterPro" id="IPR024530">
    <property type="entry name" value="QSregVF_b"/>
</dbReference>